<evidence type="ECO:0000313" key="2">
    <source>
        <dbReference type="Proteomes" id="UP000799757"/>
    </source>
</evidence>
<dbReference type="EMBL" id="MU002600">
    <property type="protein sequence ID" value="KAF2785936.1"/>
    <property type="molecule type" value="Genomic_DNA"/>
</dbReference>
<gene>
    <name evidence="1" type="ORF">K505DRAFT_380591</name>
</gene>
<evidence type="ECO:0000313" key="1">
    <source>
        <dbReference type="EMBL" id="KAF2785936.1"/>
    </source>
</evidence>
<accession>A0A6A6WPC8</accession>
<keyword evidence="2" id="KW-1185">Reference proteome</keyword>
<protein>
    <submittedName>
        <fullName evidence="1">Uncharacterized protein</fullName>
    </submittedName>
</protein>
<dbReference type="OrthoDB" id="4934446at2759"/>
<dbReference type="Proteomes" id="UP000799757">
    <property type="component" value="Unassembled WGS sequence"/>
</dbReference>
<organism evidence="1 2">
    <name type="scientific">Melanomma pulvis-pyrius CBS 109.77</name>
    <dbReference type="NCBI Taxonomy" id="1314802"/>
    <lineage>
        <taxon>Eukaryota</taxon>
        <taxon>Fungi</taxon>
        <taxon>Dikarya</taxon>
        <taxon>Ascomycota</taxon>
        <taxon>Pezizomycotina</taxon>
        <taxon>Dothideomycetes</taxon>
        <taxon>Pleosporomycetidae</taxon>
        <taxon>Pleosporales</taxon>
        <taxon>Melanommataceae</taxon>
        <taxon>Melanomma</taxon>
    </lineage>
</organism>
<name>A0A6A6WPC8_9PLEO</name>
<dbReference type="AlphaFoldDB" id="A0A6A6WPC8"/>
<proteinExistence type="predicted"/>
<sequence length="420" mass="47742">MRPHIAYLLAPLPPALTEANSRFKTRIISGRRRVEDDDDEVQLQLFSKILLNLEKDATFDALHAGLPFKWTETEPYDTVNPFGDFRQIDFKALWTFDLPNDILLYINRHHRAHIPLGVLRSSPVTLGDMESLGPPVPPLLHPTLDSAMPCWKPQIQVDERNSVFIYRILRDFDYQWRHILRNNYNTITLRVLARAIIRLSTLDFEIREETGSRHGVGGEWVYITELPAWEPFRTDIVPLGDVHVIVCHSIQDGLSKAKKHIASQQSIAAVKTTDYTHKRLDYIILSVKHIVLCRAIGPYELEHTAPQPLFNGNPDVEPPSKLALDYLLWAITPAVSLVNTPLLSLPVEVQDIILGYASVGPVAAAKTGCLLSLGTPFLWKDGPLEIRLEDVRMDRHQWSPVESQLWFPESKVGITYRGRA</sequence>
<reference evidence="1" key="1">
    <citation type="journal article" date="2020" name="Stud. Mycol.">
        <title>101 Dothideomycetes genomes: a test case for predicting lifestyles and emergence of pathogens.</title>
        <authorList>
            <person name="Haridas S."/>
            <person name="Albert R."/>
            <person name="Binder M."/>
            <person name="Bloem J."/>
            <person name="Labutti K."/>
            <person name="Salamov A."/>
            <person name="Andreopoulos B."/>
            <person name="Baker S."/>
            <person name="Barry K."/>
            <person name="Bills G."/>
            <person name="Bluhm B."/>
            <person name="Cannon C."/>
            <person name="Castanera R."/>
            <person name="Culley D."/>
            <person name="Daum C."/>
            <person name="Ezra D."/>
            <person name="Gonzalez J."/>
            <person name="Henrissat B."/>
            <person name="Kuo A."/>
            <person name="Liang C."/>
            <person name="Lipzen A."/>
            <person name="Lutzoni F."/>
            <person name="Magnuson J."/>
            <person name="Mondo S."/>
            <person name="Nolan M."/>
            <person name="Ohm R."/>
            <person name="Pangilinan J."/>
            <person name="Park H.-J."/>
            <person name="Ramirez L."/>
            <person name="Alfaro M."/>
            <person name="Sun H."/>
            <person name="Tritt A."/>
            <person name="Yoshinaga Y."/>
            <person name="Zwiers L.-H."/>
            <person name="Turgeon B."/>
            <person name="Goodwin S."/>
            <person name="Spatafora J."/>
            <person name="Crous P."/>
            <person name="Grigoriev I."/>
        </authorList>
    </citation>
    <scope>NUCLEOTIDE SEQUENCE</scope>
    <source>
        <strain evidence="1">CBS 109.77</strain>
    </source>
</reference>